<gene>
    <name evidence="2" type="ORF">TSPGSL018_20419</name>
</gene>
<dbReference type="EMBL" id="GBEZ01009216">
    <property type="protein sequence ID" value="JAC76358.1"/>
    <property type="molecule type" value="Transcribed_RNA"/>
</dbReference>
<protein>
    <submittedName>
        <fullName evidence="2">Uncharacterized protein</fullName>
    </submittedName>
</protein>
<organism evidence="2">
    <name type="scientific">Tetraselmis sp. GSL018</name>
    <dbReference type="NCBI Taxonomy" id="582737"/>
    <lineage>
        <taxon>Eukaryota</taxon>
        <taxon>Viridiplantae</taxon>
        <taxon>Chlorophyta</taxon>
        <taxon>core chlorophytes</taxon>
        <taxon>Chlorodendrophyceae</taxon>
        <taxon>Chlorodendrales</taxon>
        <taxon>Chlorodendraceae</taxon>
        <taxon>Tetraselmis</taxon>
    </lineage>
</organism>
<accession>A0A061RWL2</accession>
<feature type="region of interest" description="Disordered" evidence="1">
    <location>
        <begin position="529"/>
        <end position="588"/>
    </location>
</feature>
<name>A0A061RWL2_9CHLO</name>
<sequence length="621" mass="67576">MRLNAEESSTTKYVLDQKSIQEGLSQALCEWWDKVGYCSVPDEADYAPKYQVVCKETVQKLLFSWLHTSPATRDVYPTIVSLTYQEFSSKLGEPTLWSRWWMQKIYPVSGVPWGSGQWCRLYRLHNALPPYVRLQSLGRLSERQRDTLATSNDQNNWLTVQSQVLEGLKQWWSDVGVVLTPSEARLPGDSSFACGDLEDSSFQAFCGLENSIDTSFDVSLNDMSTASVDEAGELDLSECCGEGWSEQLLNHRDLVHGLFEWLHSDPSIERYLDFPENSGVQQTQGHWYWFRHLLDGNFKACALDLLLINLQLPFIGTDLCDGQDLPTGCSCGQVHFPSSPKPSLVSLVELHGAAPLWRCLGELWALQPPSEAATVCEAEGEGRRTAVLPWVRGGGAGGHGRGPWGCCDGQPAGAIRGRHAPQRDAVGPPRCPQGLVVRGGGRRPAREGRRGPAAGLWQQPQRLQAQGALPAVRVAAGAEEPGQPPARGLGQVPGPEQHAWVPVGPMVGVLRRPTDRREVGWVGPVLQQGCAPALRTPPPRVRRGRPRGAPGAGRRRDAQAPASRPAEPAGLGREGAGRRRGSSAGGALGGRHELFPPLLLFLLLLRGAAAPPDGLGVRALP</sequence>
<proteinExistence type="predicted"/>
<feature type="region of interest" description="Disordered" evidence="1">
    <location>
        <begin position="477"/>
        <end position="497"/>
    </location>
</feature>
<feature type="compositionally biased region" description="Low complexity" evidence="1">
    <location>
        <begin position="559"/>
        <end position="571"/>
    </location>
</feature>
<evidence type="ECO:0000256" key="1">
    <source>
        <dbReference type="SAM" id="MobiDB-lite"/>
    </source>
</evidence>
<reference evidence="2" key="1">
    <citation type="submission" date="2014-05" db="EMBL/GenBank/DDBJ databases">
        <title>The transcriptome of the halophilic microalga Tetraselmis sp. GSL018 isolated from the Great Salt Lake, Utah.</title>
        <authorList>
            <person name="Jinkerson R.E."/>
            <person name="D'Adamo S."/>
            <person name="Posewitz M.C."/>
        </authorList>
    </citation>
    <scope>NUCLEOTIDE SEQUENCE</scope>
    <source>
        <strain evidence="2">GSL018</strain>
    </source>
</reference>
<feature type="region of interest" description="Disordered" evidence="1">
    <location>
        <begin position="419"/>
        <end position="457"/>
    </location>
</feature>
<dbReference type="AlphaFoldDB" id="A0A061RWL2"/>
<evidence type="ECO:0000313" key="2">
    <source>
        <dbReference type="EMBL" id="JAC76358.1"/>
    </source>
</evidence>